<evidence type="ECO:0000256" key="3">
    <source>
        <dbReference type="SAM" id="SignalP"/>
    </source>
</evidence>
<gene>
    <name evidence="5" type="ORF">ISN74_15025</name>
</gene>
<evidence type="ECO:0000313" key="6">
    <source>
        <dbReference type="Proteomes" id="UP000663181"/>
    </source>
</evidence>
<name>A0ABX7GQP9_9GAMM</name>
<organism evidence="5 6">
    <name type="scientific">Dyella caseinilytica</name>
    <dbReference type="NCBI Taxonomy" id="1849581"/>
    <lineage>
        <taxon>Bacteria</taxon>
        <taxon>Pseudomonadati</taxon>
        <taxon>Pseudomonadota</taxon>
        <taxon>Gammaproteobacteria</taxon>
        <taxon>Lysobacterales</taxon>
        <taxon>Rhodanobacteraceae</taxon>
        <taxon>Dyella</taxon>
    </lineage>
</organism>
<evidence type="ECO:0000313" key="5">
    <source>
        <dbReference type="EMBL" id="QRN52751.1"/>
    </source>
</evidence>
<keyword evidence="3" id="KW-0732">Signal</keyword>
<evidence type="ECO:0000256" key="1">
    <source>
        <dbReference type="ARBA" id="ARBA00022723"/>
    </source>
</evidence>
<evidence type="ECO:0000256" key="2">
    <source>
        <dbReference type="ARBA" id="ARBA00022837"/>
    </source>
</evidence>
<proteinExistence type="predicted"/>
<keyword evidence="2" id="KW-0106">Calcium</keyword>
<evidence type="ECO:0000259" key="4">
    <source>
        <dbReference type="Pfam" id="PF05567"/>
    </source>
</evidence>
<feature type="signal peptide" evidence="3">
    <location>
        <begin position="1"/>
        <end position="32"/>
    </location>
</feature>
<protein>
    <recommendedName>
        <fullName evidence="4">PilY1 beta-propeller domain-containing protein</fullName>
    </recommendedName>
</protein>
<sequence>MSRLLRALHRLHLDRAWLACAIVSLVIGQAHAAQTSLSDTPVYSTSNVPANLMLALSVEYPTGTVGAYTNATGYSSSSTYLGYFDPAKCYSYNNNTGAGYFVPANTSGPVCNGYWSGNMLNWALMTSLDEFRQALTGGNRLLDGPSTAVPAPITVLERSNLNAAQSTTSNFPNKQIGSSVNVSPSTVIGDSNYSSQPNVYLESAGQGTTFVISNNSAFSNSGWTNSVPNVATTYNAEVQVCVSSMLESNCQAYGGNYKPEGLIQQNFTRVRVGVAAYTFSFGNLGANGAVRALLRDNGPTTYNGYGTRLNNAYAEWSSQTGVFSTNPDAADSIYGSAPGGVAFTNSGAINYLNQFGYQGNYEHFDTVSDLYWATLAYYMQVPLDASYTSGLTQSNSTDPSFPVFTGMPAKSSNHPTVNDPIQYSCQNNAIVVIGDSHTWYDTRVPTTAPASTNGSVSTPLTPLIASGNVATALNASTYVTTLGNLPLIEAQGTTAASKTMAQYLNTTALGSTLEVSDTGTATYNLAGLAYYAHINDIRADISGNQKITTYIVDVLEPGTYDGSSSRPTYNPSALGSGAGPNEYWLAAKYGGFDDINNNGIPANILTWHTNTTTAAAQNLRPDNYLPGNQANLIQSGLQQIFNNLTSSAAQTGSGLTVSSTRSLSTLATNTAPYYSSVSGFPAYSTLYTPVAWTGDVMGMISTTAVGGTVTAVSNSTPWHAQLQLDTLTQSTSASGSTIVGWNTGRRIVTWNGSTGVPFRYSSLSASEQSAVNTSGNGAALVNYLRGDKSNEGTLFRVRTHVLGDIVDSSTVLVQGALSPSYSETANPGYTAFSAGVANREPVVYVGGNDGMLHAFEADFQTPTTANPVTGGGSELFAYVPSLLYNGPNSTPLIDGLPALANLGGVSANIFTHHFYVDATPQVADVDFTLTGNGQTTPSTSAGTANWHTILVGGLGKGGKGIYALDVTSVPQVVDTTSSAAVESTQAGKVLWEFTDPDMGYSFGAPLIVKTRKYGWVVIMTSGYGNTSGSDALQGHGILYVLNAQTGALLEKIDTGAGTIANPAGLAQAAAYTQNVTDGTIDQVYAGDLLGNVWRFDLTESAGTGSYPAPTLFATLTDPSGNPQPITTAPRIEESLSSNNLSTLRWVFVGTGQFLNITDLTNTQQQTMYALRDGSGSTPSTTGLPLVRKDLVANTDLSTGVTLSDTALGWYYDLTNSAGSNGGTERIVVNPAATSGLDIVAWVTVIPSSNPCALQGAVYATTFDGESVLLSNGTAAPYLTLPAAPTGVQLLEGTTSSGTKAVTVATSNSSGTTTFQGVSTTPPTNQINRVNWREILN</sequence>
<dbReference type="RefSeq" id="WP_188799985.1">
    <property type="nucleotide sequence ID" value="NZ_BMIZ01000002.1"/>
</dbReference>
<keyword evidence="1" id="KW-0479">Metal-binding</keyword>
<accession>A0ABX7GQP9</accession>
<dbReference type="EMBL" id="CP064030">
    <property type="protein sequence ID" value="QRN52751.1"/>
    <property type="molecule type" value="Genomic_DNA"/>
</dbReference>
<dbReference type="InterPro" id="IPR008707">
    <property type="entry name" value="B-propeller_PilY1"/>
</dbReference>
<keyword evidence="6" id="KW-1185">Reference proteome</keyword>
<reference evidence="5 6" key="1">
    <citation type="submission" date="2020-10" db="EMBL/GenBank/DDBJ databases">
        <title>Phylogeny of dyella-like bacteria.</title>
        <authorList>
            <person name="Fu J."/>
        </authorList>
    </citation>
    <scope>NUCLEOTIDE SEQUENCE [LARGE SCALE GENOMIC DNA]</scope>
    <source>
        <strain evidence="5 6">DHOB09</strain>
    </source>
</reference>
<dbReference type="Proteomes" id="UP000663181">
    <property type="component" value="Chromosome"/>
</dbReference>
<dbReference type="Pfam" id="PF05567">
    <property type="entry name" value="T4P_PilY1"/>
    <property type="match status" value="1"/>
</dbReference>
<feature type="domain" description="PilY1 beta-propeller" evidence="4">
    <location>
        <begin position="802"/>
        <end position="1174"/>
    </location>
</feature>
<feature type="chain" id="PRO_5046719672" description="PilY1 beta-propeller domain-containing protein" evidence="3">
    <location>
        <begin position="33"/>
        <end position="1336"/>
    </location>
</feature>